<dbReference type="Proteomes" id="UP000076717">
    <property type="component" value="Unassembled WGS sequence"/>
</dbReference>
<dbReference type="PATRIC" id="fig|1671680.3.peg.2685"/>
<keyword evidence="1" id="KW-0472">Membrane</keyword>
<keyword evidence="5" id="KW-1185">Reference proteome</keyword>
<dbReference type="PANTHER" id="PTHR34351">
    <property type="entry name" value="SLR1927 PROTEIN-RELATED"/>
    <property type="match status" value="1"/>
</dbReference>
<name>A0A166HD02_9MICO</name>
<accession>A0A166HD02</accession>
<keyword evidence="1" id="KW-1133">Transmembrane helix</keyword>
<evidence type="ECO:0000313" key="5">
    <source>
        <dbReference type="Proteomes" id="UP000076717"/>
    </source>
</evidence>
<sequence length="431" mass="45829">MATERRAAEAPSARLGGLPALAGLALTLRGWVLVLLGVAAVVIAPVAEFRELLFLGLVLLGLPLGALVSLVVATPSVRVQRRFAPQNVAAGDVVEVDVLLENRGRALRGGARAQDRLERVERGAVVGRPVAEGAFALPAVPAHGRVSARYRLPADRRGIHRIGPLRLVRGDGLGLALRESVVGAAQPFVVTPRAVPLQSDVLDAHGAGGSSPVAHATAGAGTDDVIPRDYRPGDAMRRVHWRASARSGELKVRQDEQSTDPHAWVLLETRAERMVGRRDEERLEWAVSMTASLAVHLLERGFETHLVETGASDEQEHSEDEREVAHDVLLRLAELAPSQESVEAVPRIAAEMRDTGGARPVFAVLSRLHEDDLDALASLAAHARPAIAFVVGGTAEEESALASLGWYPVAVAVTSSVEEAWAQALALRVVA</sequence>
<evidence type="ECO:0000313" key="4">
    <source>
        <dbReference type="EMBL" id="QHC55768.1"/>
    </source>
</evidence>
<dbReference type="Proteomes" id="UP000465031">
    <property type="component" value="Chromosome"/>
</dbReference>
<evidence type="ECO:0000313" key="6">
    <source>
        <dbReference type="Proteomes" id="UP000465031"/>
    </source>
</evidence>
<dbReference type="InterPro" id="IPR002881">
    <property type="entry name" value="DUF58"/>
</dbReference>
<dbReference type="KEGG" id="rte:GSU10_09090"/>
<evidence type="ECO:0000256" key="1">
    <source>
        <dbReference type="SAM" id="Phobius"/>
    </source>
</evidence>
<dbReference type="Pfam" id="PF01882">
    <property type="entry name" value="DUF58"/>
    <property type="match status" value="1"/>
</dbReference>
<evidence type="ECO:0000313" key="3">
    <source>
        <dbReference type="EMBL" id="KZX20381.1"/>
    </source>
</evidence>
<keyword evidence="1" id="KW-0812">Transmembrane</keyword>
<dbReference type="AlphaFoldDB" id="A0A166HD02"/>
<protein>
    <submittedName>
        <fullName evidence="4">DUF58 domain-containing protein</fullName>
    </submittedName>
</protein>
<feature type="transmembrane region" description="Helical" evidence="1">
    <location>
        <begin position="21"/>
        <end position="46"/>
    </location>
</feature>
<dbReference type="RefSeq" id="WP_068212275.1">
    <property type="nucleotide sequence ID" value="NZ_CP047186.1"/>
</dbReference>
<dbReference type="EMBL" id="CP047186">
    <property type="protein sequence ID" value="QHC55768.1"/>
    <property type="molecule type" value="Genomic_DNA"/>
</dbReference>
<reference evidence="4" key="3">
    <citation type="submission" date="2019-12" db="EMBL/GenBank/DDBJ databases">
        <title>Complete and Draft Genome Sequences of New Strains and Members of Some Known Species of the Genus Rathayibacter isolated from Plants.</title>
        <authorList>
            <person name="Tarlachkov S.V."/>
            <person name="Starodumova I.P."/>
            <person name="Dorofeeva L.V."/>
            <person name="Prisyazhnaya N.V."/>
            <person name="Leyn S.A."/>
            <person name="Zlamal J.E."/>
            <person name="Elane M.L."/>
            <person name="Osterman A.L."/>
            <person name="Nadler S.A."/>
            <person name="Subbotin S.A."/>
            <person name="Evtushenko L.I."/>
        </authorList>
    </citation>
    <scope>NUCLEOTIDE SEQUENCE</scope>
    <source>
        <strain evidence="4">VKM Ac-2761</strain>
    </source>
</reference>
<dbReference type="PANTHER" id="PTHR34351:SF1">
    <property type="entry name" value="SLR1927 PROTEIN"/>
    <property type="match status" value="1"/>
</dbReference>
<proteinExistence type="predicted"/>
<evidence type="ECO:0000259" key="2">
    <source>
        <dbReference type="Pfam" id="PF01882"/>
    </source>
</evidence>
<reference evidence="3 5" key="1">
    <citation type="submission" date="2015-08" db="EMBL/GenBank/DDBJ databases">
        <title>Draft Genome Sequence of Rathayibacter sp. Strain VKM Ac-2596 Isolated from Leaf Gall Induced by Plant-Parasitic Nematodes.</title>
        <authorList>
            <person name="Vasilenko O.V."/>
            <person name="Starodumova I.P."/>
            <person name="Tarlachkov S.V."/>
            <person name="Dorofeeva L.V."/>
            <person name="Evtushenko L.I."/>
        </authorList>
    </citation>
    <scope>NUCLEOTIDE SEQUENCE [LARGE SCALE GENOMIC DNA]</scope>
    <source>
        <strain evidence="3 5">VKM Ac-2596</strain>
    </source>
</reference>
<dbReference type="EMBL" id="LIIN01000104">
    <property type="protein sequence ID" value="KZX20381.1"/>
    <property type="molecule type" value="Genomic_DNA"/>
</dbReference>
<reference evidence="6" key="2">
    <citation type="submission" date="2019-12" db="EMBL/GenBank/DDBJ databases">
        <title>Complete and draft genome sequences of new strains and members of some known species of the genus Rathayibacter isolated from plants.</title>
        <authorList>
            <person name="Tarlachkov S.V."/>
            <person name="Starodumova I.P."/>
            <person name="Dorofeeva L.V."/>
            <person name="Prisyazhnaya N.V."/>
            <person name="Leyn S."/>
            <person name="Zlamal J."/>
            <person name="Elan M."/>
            <person name="Osterman A.L."/>
            <person name="Nadler S."/>
            <person name="Subbotin S.A."/>
            <person name="Evtushenko L.I."/>
        </authorList>
    </citation>
    <scope>NUCLEOTIDE SEQUENCE [LARGE SCALE GENOMIC DNA]</scope>
    <source>
        <strain evidence="6">VKM Ac-2761</strain>
    </source>
</reference>
<dbReference type="OrthoDB" id="9812729at2"/>
<organism evidence="3 5">
    <name type="scientific">Rathayibacter tanaceti</name>
    <dbReference type="NCBI Taxonomy" id="1671680"/>
    <lineage>
        <taxon>Bacteria</taxon>
        <taxon>Bacillati</taxon>
        <taxon>Actinomycetota</taxon>
        <taxon>Actinomycetes</taxon>
        <taxon>Micrococcales</taxon>
        <taxon>Microbacteriaceae</taxon>
        <taxon>Rathayibacter</taxon>
    </lineage>
</organism>
<feature type="domain" description="DUF58" evidence="2">
    <location>
        <begin position="228"/>
        <end position="409"/>
    </location>
</feature>
<feature type="transmembrane region" description="Helical" evidence="1">
    <location>
        <begin position="52"/>
        <end position="73"/>
    </location>
</feature>
<gene>
    <name evidence="3" type="ORF">ACH61_02508</name>
    <name evidence="4" type="ORF">GSU10_09090</name>
</gene>